<dbReference type="Pfam" id="PF00425">
    <property type="entry name" value="Chorismate_bind"/>
    <property type="match status" value="1"/>
</dbReference>
<evidence type="ECO:0000256" key="11">
    <source>
        <dbReference type="ARBA" id="ARBA00023141"/>
    </source>
</evidence>
<proteinExistence type="inferred from homology"/>
<dbReference type="InterPro" id="IPR006805">
    <property type="entry name" value="Anth_synth_I_N"/>
</dbReference>
<dbReference type="EMBL" id="UOGE01000067">
    <property type="protein sequence ID" value="VAX21578.1"/>
    <property type="molecule type" value="Genomic_DNA"/>
</dbReference>
<evidence type="ECO:0000256" key="10">
    <source>
        <dbReference type="ARBA" id="ARBA00022842"/>
    </source>
</evidence>
<keyword evidence="7" id="KW-0028">Amino-acid biosynthesis</keyword>
<dbReference type="InterPro" id="IPR005256">
    <property type="entry name" value="Anth_synth_I_PabB"/>
</dbReference>
<keyword evidence="8" id="KW-0479">Metal-binding</keyword>
<evidence type="ECO:0000256" key="2">
    <source>
        <dbReference type="ARBA" id="ARBA00004873"/>
    </source>
</evidence>
<dbReference type="InterPro" id="IPR015890">
    <property type="entry name" value="Chorismate_C"/>
</dbReference>
<evidence type="ECO:0000256" key="12">
    <source>
        <dbReference type="ARBA" id="ARBA00023239"/>
    </source>
</evidence>
<evidence type="ECO:0000259" key="15">
    <source>
        <dbReference type="Pfam" id="PF00425"/>
    </source>
</evidence>
<evidence type="ECO:0000256" key="4">
    <source>
        <dbReference type="ARBA" id="ARBA00011575"/>
    </source>
</evidence>
<dbReference type="GO" id="GO:0004049">
    <property type="term" value="F:anthranilate synthase activity"/>
    <property type="evidence" value="ECO:0007669"/>
    <property type="project" value="UniProtKB-EC"/>
</dbReference>
<dbReference type="PANTHER" id="PTHR11236">
    <property type="entry name" value="AMINOBENZOATE/ANTHRANILATE SYNTHASE"/>
    <property type="match status" value="1"/>
</dbReference>
<dbReference type="Gene3D" id="3.60.120.10">
    <property type="entry name" value="Anthranilate synthase"/>
    <property type="match status" value="1"/>
</dbReference>
<dbReference type="InterPro" id="IPR019999">
    <property type="entry name" value="Anth_synth_I-like"/>
</dbReference>
<comment type="function">
    <text evidence="13">Part of a heterotetrameric complex that catalyzes the two-step biosynthesis of anthranilate, an intermediate in the biosynthesis of L-tryptophan. In the first step, the glutamine-binding beta subunit (TrpG) of anthranilate synthase (AS) provides the glutamine amidotransferase activity which generates ammonia as a substrate that, along with chorismate, is used in the second step, catalyzed by the large alpha subunit of AS (TrpE) to produce anthranilate. In the absence of TrpG, TrpE can synthesize anthranilate directly from chorismate and high concentrations of ammonia.</text>
</comment>
<evidence type="ECO:0000256" key="13">
    <source>
        <dbReference type="ARBA" id="ARBA00025634"/>
    </source>
</evidence>
<reference evidence="17" key="1">
    <citation type="submission" date="2018-06" db="EMBL/GenBank/DDBJ databases">
        <authorList>
            <person name="Zhirakovskaya E."/>
        </authorList>
    </citation>
    <scope>NUCLEOTIDE SEQUENCE</scope>
</reference>
<evidence type="ECO:0000256" key="3">
    <source>
        <dbReference type="ARBA" id="ARBA00009562"/>
    </source>
</evidence>
<comment type="cofactor">
    <cofactor evidence="1">
        <name>Mg(2+)</name>
        <dbReference type="ChEBI" id="CHEBI:18420"/>
    </cofactor>
</comment>
<keyword evidence="12 17" id="KW-0456">Lyase</keyword>
<evidence type="ECO:0000256" key="14">
    <source>
        <dbReference type="ARBA" id="ARBA00047683"/>
    </source>
</evidence>
<comment type="similarity">
    <text evidence="3">Belongs to the anthranilate synthase component I family.</text>
</comment>
<gene>
    <name evidence="17" type="ORF">MNBD_NITROSPINAE02-877</name>
</gene>
<evidence type="ECO:0000256" key="5">
    <source>
        <dbReference type="ARBA" id="ARBA00012266"/>
    </source>
</evidence>
<dbReference type="PRINTS" id="PR00095">
    <property type="entry name" value="ANTSNTHASEI"/>
</dbReference>
<dbReference type="PANTHER" id="PTHR11236:SF48">
    <property type="entry name" value="ISOCHORISMATE SYNTHASE MENF"/>
    <property type="match status" value="1"/>
</dbReference>
<dbReference type="AlphaFoldDB" id="A0A3B1CCA2"/>
<evidence type="ECO:0000313" key="17">
    <source>
        <dbReference type="EMBL" id="VAX21578.1"/>
    </source>
</evidence>
<evidence type="ECO:0000256" key="8">
    <source>
        <dbReference type="ARBA" id="ARBA00022723"/>
    </source>
</evidence>
<evidence type="ECO:0000259" key="16">
    <source>
        <dbReference type="Pfam" id="PF04715"/>
    </source>
</evidence>
<keyword evidence="11" id="KW-0057">Aromatic amino acid biosynthesis</keyword>
<name>A0A3B1CCA2_9ZZZZ</name>
<dbReference type="UniPathway" id="UPA00035">
    <property type="reaction ID" value="UER00040"/>
</dbReference>
<feature type="domain" description="Chorismate-utilising enzyme C-terminal" evidence="15">
    <location>
        <begin position="224"/>
        <end position="477"/>
    </location>
</feature>
<evidence type="ECO:0000256" key="9">
    <source>
        <dbReference type="ARBA" id="ARBA00022822"/>
    </source>
</evidence>
<dbReference type="Pfam" id="PF04715">
    <property type="entry name" value="Anth_synt_I_N"/>
    <property type="match status" value="1"/>
</dbReference>
<keyword evidence="9" id="KW-0822">Tryptophan biosynthesis</keyword>
<dbReference type="NCBIfam" id="TIGR00564">
    <property type="entry name" value="trpE_most"/>
    <property type="match status" value="1"/>
</dbReference>
<dbReference type="GO" id="GO:0000162">
    <property type="term" value="P:L-tryptophan biosynthetic process"/>
    <property type="evidence" value="ECO:0007669"/>
    <property type="project" value="UniProtKB-UniPathway"/>
</dbReference>
<evidence type="ECO:0000256" key="6">
    <source>
        <dbReference type="ARBA" id="ARBA00020653"/>
    </source>
</evidence>
<accession>A0A3B1CCA2</accession>
<dbReference type="SUPFAM" id="SSF56322">
    <property type="entry name" value="ADC synthase"/>
    <property type="match status" value="1"/>
</dbReference>
<keyword evidence="10" id="KW-0460">Magnesium</keyword>
<comment type="catalytic activity">
    <reaction evidence="14">
        <text>chorismate + L-glutamine = anthranilate + pyruvate + L-glutamate + H(+)</text>
        <dbReference type="Rhea" id="RHEA:21732"/>
        <dbReference type="ChEBI" id="CHEBI:15361"/>
        <dbReference type="ChEBI" id="CHEBI:15378"/>
        <dbReference type="ChEBI" id="CHEBI:16567"/>
        <dbReference type="ChEBI" id="CHEBI:29748"/>
        <dbReference type="ChEBI" id="CHEBI:29985"/>
        <dbReference type="ChEBI" id="CHEBI:58359"/>
        <dbReference type="EC" id="4.1.3.27"/>
    </reaction>
</comment>
<feature type="domain" description="Anthranilate synthase component I N-terminal" evidence="16">
    <location>
        <begin position="28"/>
        <end position="168"/>
    </location>
</feature>
<dbReference type="GO" id="GO:0046872">
    <property type="term" value="F:metal ion binding"/>
    <property type="evidence" value="ECO:0007669"/>
    <property type="project" value="UniProtKB-KW"/>
</dbReference>
<organism evidence="17">
    <name type="scientific">hydrothermal vent metagenome</name>
    <dbReference type="NCBI Taxonomy" id="652676"/>
    <lineage>
        <taxon>unclassified sequences</taxon>
        <taxon>metagenomes</taxon>
        <taxon>ecological metagenomes</taxon>
    </lineage>
</organism>
<evidence type="ECO:0000256" key="7">
    <source>
        <dbReference type="ARBA" id="ARBA00022605"/>
    </source>
</evidence>
<comment type="subunit">
    <text evidence="4">Heterotetramer consisting of two non-identical subunits: a beta subunit (TrpG) and a large alpha subunit (TrpE).</text>
</comment>
<dbReference type="EC" id="4.1.3.27" evidence="5"/>
<protein>
    <recommendedName>
        <fullName evidence="6">Anthranilate synthase component 1</fullName>
        <ecNumber evidence="5">4.1.3.27</ecNumber>
    </recommendedName>
</protein>
<comment type="pathway">
    <text evidence="2">Amino-acid biosynthesis; L-tryptophan biosynthesis; L-tryptophan from chorismate: step 1/5.</text>
</comment>
<dbReference type="InterPro" id="IPR005801">
    <property type="entry name" value="ADC_synthase"/>
</dbReference>
<sequence>MYSLTKEEFVSHAKEGNLIPVYREIFADMETPVSAYMKIGDTSKYSYLLESVEGGEKWGRYTFLGAEPSIVFEYTGDSVTVTENGKSKTFVAEGDPLFELKKMMSRYNPVDLAGLPRFFGGAVGYLSYDSIRFFEKMPETTVDELNVPDALFVITDTILIFDNISNTIKVVSNAHVDKEGPHEAYEKATAKIDSLINRLKGPLPYFEVVKGDPEGARFKSVVEREVFERNVERCKEYIREGDIFQVVLAQRMEARLRVPPFQVYRALRRVNPSPYMFYLNFGEMKIVGASPESLVRVEEGVVEVRPIAGTRPRGKDKAQDDAMIEELMADEKELAEHIMLVDLGRNDVGRVSKGGSVHVTDLKMIEKYSHVIHIVSNVRGELENGMDSYDALRACFPAGTLSGAPKIRAMEIIEEMEKTRRGVYGGAVGYFSFSGNMDVAIAIRTLYIKGETAYLGVGAGIVADSVPATEFQETINKGMALMKAVKIAENGLEI</sequence>
<evidence type="ECO:0000256" key="1">
    <source>
        <dbReference type="ARBA" id="ARBA00001946"/>
    </source>
</evidence>